<feature type="compositionally biased region" description="Basic and acidic residues" evidence="1">
    <location>
        <begin position="78"/>
        <end position="89"/>
    </location>
</feature>
<organism evidence="3">
    <name type="scientific">Citrobacter koseri</name>
    <name type="common">Citrobacter diversus</name>
    <dbReference type="NCBI Taxonomy" id="545"/>
    <lineage>
        <taxon>Bacteria</taxon>
        <taxon>Pseudomonadati</taxon>
        <taxon>Pseudomonadota</taxon>
        <taxon>Gammaproteobacteria</taxon>
        <taxon>Enterobacterales</taxon>
        <taxon>Enterobacteriaceae</taxon>
        <taxon>Citrobacter</taxon>
    </lineage>
</organism>
<dbReference type="CDD" id="cd17470">
    <property type="entry name" value="T3SS_Flik_C"/>
    <property type="match status" value="1"/>
</dbReference>
<gene>
    <name evidence="3" type="primary">lafE</name>
    <name evidence="3" type="ORF">BN1086_02678</name>
</gene>
<evidence type="ECO:0000256" key="1">
    <source>
        <dbReference type="SAM" id="MobiDB-lite"/>
    </source>
</evidence>
<dbReference type="InterPro" id="IPR038610">
    <property type="entry name" value="FliK-like_C_sf"/>
</dbReference>
<dbReference type="AlphaFoldDB" id="A0A078LKT0"/>
<dbReference type="InterPro" id="IPR021136">
    <property type="entry name" value="Flagellar_hook_control-like_C"/>
</dbReference>
<feature type="region of interest" description="Disordered" evidence="1">
    <location>
        <begin position="68"/>
        <end position="89"/>
    </location>
</feature>
<evidence type="ECO:0000259" key="2">
    <source>
        <dbReference type="Pfam" id="PF02120"/>
    </source>
</evidence>
<dbReference type="PANTHER" id="PTHR37533:SF2">
    <property type="entry name" value="FLAGELLAR HOOK-LENGTH CONTROL PROTEIN"/>
    <property type="match status" value="1"/>
</dbReference>
<protein>
    <submittedName>
        <fullName evidence="3">Flagellar hook length control protein</fullName>
    </submittedName>
</protein>
<sequence length="357" mass="37898">MDILNLSQNAGHASGLPMQAETIAGQSGAQSSAGQTQPGFNDALMNVVSTLMGGQGKNALGITVSAQPVSVQDEDDTGDRHQKDASPLKDDAQQQLLQALLMTGQMPVKPVSYAGRSQNEMNALTLQTQPLLAGQLQDKGALSPTLRPMLAAGVNVTPATESPQTPTAGLQHITPQLMTAVAVATPTVNAQPVSVVSTTPTAAVTPDAMSAHTSTLKLDTETSRWTQQLQSALGDRLQLQVKNQIQHATIRLDPPEMGKIDISLQLDNGRVQVQINASHAEVYRALQQTSNDLRQSLTEQNFVQVNVQVSSQSGQQQGKEQQFAQQHAIIQAGDEIAAGLPESESTRREDDSVLLTV</sequence>
<feature type="domain" description="Flagellar hook-length control protein-like C-terminal" evidence="2">
    <location>
        <begin position="235"/>
        <end position="317"/>
    </location>
</feature>
<keyword evidence="3" id="KW-0966">Cell projection</keyword>
<dbReference type="Gene3D" id="3.30.750.140">
    <property type="match status" value="1"/>
</dbReference>
<dbReference type="EMBL" id="LK931336">
    <property type="protein sequence ID" value="CDZ84523.1"/>
    <property type="molecule type" value="Genomic_DNA"/>
</dbReference>
<dbReference type="Pfam" id="PF02120">
    <property type="entry name" value="Flg_hook"/>
    <property type="match status" value="1"/>
</dbReference>
<accession>A0A078LKT0</accession>
<dbReference type="RefSeq" id="WP_115615035.1">
    <property type="nucleotide sequence ID" value="NZ_JADVDP010000001.1"/>
</dbReference>
<reference evidence="3" key="1">
    <citation type="submission" date="2014-06" db="EMBL/GenBank/DDBJ databases">
        <authorList>
            <person name="Urmite Genomes Urmite Genomes"/>
        </authorList>
    </citation>
    <scope>NUCLEOTIDE SEQUENCE</scope>
</reference>
<dbReference type="PATRIC" id="fig|545.12.peg.2697"/>
<dbReference type="PANTHER" id="PTHR37533">
    <property type="entry name" value="FLAGELLAR HOOK-LENGTH CONTROL PROTEIN"/>
    <property type="match status" value="1"/>
</dbReference>
<dbReference type="InterPro" id="IPR052563">
    <property type="entry name" value="FliK"/>
</dbReference>
<keyword evidence="3" id="KW-0969">Cilium</keyword>
<keyword evidence="3" id="KW-0282">Flagellum</keyword>
<evidence type="ECO:0000313" key="3">
    <source>
        <dbReference type="EMBL" id="CDZ84523.1"/>
    </source>
</evidence>
<name>A0A078LKT0_CITKO</name>
<proteinExistence type="predicted"/>
<feature type="region of interest" description="Disordered" evidence="1">
    <location>
        <begin position="334"/>
        <end position="357"/>
    </location>
</feature>